<protein>
    <submittedName>
        <fullName evidence="2">Putative membrane protein YkoI</fullName>
    </submittedName>
</protein>
<gene>
    <name evidence="2" type="ORF">B0H99_11913</name>
</gene>
<dbReference type="InterPro" id="IPR025711">
    <property type="entry name" value="PepSY"/>
</dbReference>
<keyword evidence="3" id="KW-1185">Reference proteome</keyword>
<feature type="domain" description="PepSY" evidence="1">
    <location>
        <begin position="95"/>
        <end position="150"/>
    </location>
</feature>
<reference evidence="2 3" key="1">
    <citation type="submission" date="2018-03" db="EMBL/GenBank/DDBJ databases">
        <title>Genomic Encyclopedia of Type Strains, Phase III (KMG-III): the genomes of soil and plant-associated and newly described type strains.</title>
        <authorList>
            <person name="Whitman W."/>
        </authorList>
    </citation>
    <scope>NUCLEOTIDE SEQUENCE [LARGE SCALE GENOMIC DNA]</scope>
    <source>
        <strain evidence="2 3">CGMCC 1.12259</strain>
    </source>
</reference>
<dbReference type="Pfam" id="PF03413">
    <property type="entry name" value="PepSY"/>
    <property type="match status" value="2"/>
</dbReference>
<dbReference type="EMBL" id="PYAT01000019">
    <property type="protein sequence ID" value="PSL26478.1"/>
    <property type="molecule type" value="Genomic_DNA"/>
</dbReference>
<dbReference type="Gene3D" id="3.10.450.40">
    <property type="match status" value="2"/>
</dbReference>
<proteinExistence type="predicted"/>
<sequence length="227" mass="25131">MRKKTLMVLATVLLGAVVLVLSLSRQTDSEELTADEAGTKVAEMYKGQVEGIRQVGEFFEVQFVRNDSQYTAEVNRQTGQVTSMVLNQKAEAPSRLTEKEASAIALKQAEGEIGEITYLKESNEFKVEVKGKEKISSVFVAADTGEVRKITNEAVIPEAPSNPRISQEEAIIIAKRTLDGEIAEVEFVNSEDGGYYLIDIENDDTDQEVLVQVHAIRGETMTVEWEN</sequence>
<evidence type="ECO:0000259" key="1">
    <source>
        <dbReference type="Pfam" id="PF03413"/>
    </source>
</evidence>
<dbReference type="RefSeq" id="WP_181313691.1">
    <property type="nucleotide sequence ID" value="NZ_PYAT01000019.1"/>
</dbReference>
<organism evidence="2 3">
    <name type="scientific">Planomicrobium soli</name>
    <dbReference type="NCBI Taxonomy" id="1176648"/>
    <lineage>
        <taxon>Bacteria</taxon>
        <taxon>Bacillati</taxon>
        <taxon>Bacillota</taxon>
        <taxon>Bacilli</taxon>
        <taxon>Bacillales</taxon>
        <taxon>Caryophanaceae</taxon>
        <taxon>Planomicrobium</taxon>
    </lineage>
</organism>
<accession>A0A2P8FXN4</accession>
<dbReference type="AlphaFoldDB" id="A0A2P8FXN4"/>
<feature type="domain" description="PepSY" evidence="1">
    <location>
        <begin position="164"/>
        <end position="219"/>
    </location>
</feature>
<evidence type="ECO:0000313" key="2">
    <source>
        <dbReference type="EMBL" id="PSL26478.1"/>
    </source>
</evidence>
<comment type="caution">
    <text evidence="2">The sequence shown here is derived from an EMBL/GenBank/DDBJ whole genome shotgun (WGS) entry which is preliminary data.</text>
</comment>
<dbReference type="Proteomes" id="UP000242682">
    <property type="component" value="Unassembled WGS sequence"/>
</dbReference>
<name>A0A2P8FXN4_9BACL</name>
<evidence type="ECO:0000313" key="3">
    <source>
        <dbReference type="Proteomes" id="UP000242682"/>
    </source>
</evidence>